<comment type="caution">
    <text evidence="1">The sequence shown here is derived from an EMBL/GenBank/DDBJ whole genome shotgun (WGS) entry which is preliminary data.</text>
</comment>
<accession>A0A5S4EHP6</accession>
<proteinExistence type="predicted"/>
<dbReference type="Proteomes" id="UP000306324">
    <property type="component" value="Unassembled WGS sequence"/>
</dbReference>
<sequence>MNPILWKTKYRGKLKIEASENRLKSELAAALAHHFSPEAET</sequence>
<evidence type="ECO:0000313" key="2">
    <source>
        <dbReference type="Proteomes" id="UP000306324"/>
    </source>
</evidence>
<evidence type="ECO:0000313" key="1">
    <source>
        <dbReference type="EMBL" id="TMQ74801.1"/>
    </source>
</evidence>
<gene>
    <name evidence="1" type="ORF">ACCUM_3001</name>
</gene>
<name>A0A5S4EHP6_9PROT</name>
<dbReference type="EMBL" id="SWAD01000149">
    <property type="protein sequence ID" value="TMQ74801.1"/>
    <property type="molecule type" value="Genomic_DNA"/>
</dbReference>
<organism evidence="1 2">
    <name type="scientific">Candidatus Accumulibacter phosphatis</name>
    <dbReference type="NCBI Taxonomy" id="327160"/>
    <lineage>
        <taxon>Bacteria</taxon>
        <taxon>Pseudomonadati</taxon>
        <taxon>Pseudomonadota</taxon>
        <taxon>Betaproteobacteria</taxon>
        <taxon>Candidatus Accumulibacter</taxon>
    </lineage>
</organism>
<keyword evidence="2" id="KW-1185">Reference proteome</keyword>
<dbReference type="RefSeq" id="WP_281289647.1">
    <property type="nucleotide sequence ID" value="NZ_SWAD01000149.1"/>
</dbReference>
<reference evidence="1 2" key="1">
    <citation type="submission" date="2019-04" db="EMBL/GenBank/DDBJ databases">
        <title>A novel phosphate-accumulating bacterium identified in bioreactor for phosphate removal from wastewater.</title>
        <authorList>
            <person name="Kotlyarov R.Y."/>
            <person name="Beletsky A.V."/>
            <person name="Kallistova A.Y."/>
            <person name="Dorofeev A.G."/>
            <person name="Nikolaev Y.Y."/>
            <person name="Pimenov N.V."/>
            <person name="Ravin N.V."/>
            <person name="Mardanov A.V."/>
        </authorList>
    </citation>
    <scope>NUCLEOTIDE SEQUENCE [LARGE SCALE GENOMIC DNA]</scope>
    <source>
        <strain evidence="1 2">Bin19</strain>
    </source>
</reference>
<protein>
    <submittedName>
        <fullName evidence="1">Uncharacterized protein</fullName>
    </submittedName>
</protein>
<dbReference type="AlphaFoldDB" id="A0A5S4EHP6"/>